<sequence>MWLRKSTGNFKTMKRKRSSGGGQSEIDEEQAVLLTWKTKKML</sequence>
<protein>
    <submittedName>
        <fullName evidence="2">Uncharacterized protein</fullName>
    </submittedName>
</protein>
<dbReference type="EMBL" id="LGST01000023">
    <property type="protein sequence ID" value="KND99483.1"/>
    <property type="molecule type" value="Genomic_DNA"/>
</dbReference>
<dbReference type="Proteomes" id="UP000037122">
    <property type="component" value="Unassembled WGS sequence"/>
</dbReference>
<dbReference type="AlphaFoldDB" id="A0A0L0NZM6"/>
<evidence type="ECO:0000256" key="1">
    <source>
        <dbReference type="SAM" id="MobiDB-lite"/>
    </source>
</evidence>
<reference evidence="3" key="1">
    <citation type="journal article" date="2015" name="BMC Genomics">
        <title>Draft genome of a commonly misdiagnosed multidrug resistant pathogen Candida auris.</title>
        <authorList>
            <person name="Chatterjee S."/>
            <person name="Alampalli S.V."/>
            <person name="Nageshan R.K."/>
            <person name="Chettiar S.T."/>
            <person name="Joshi S."/>
            <person name="Tatu U.S."/>
        </authorList>
    </citation>
    <scope>NUCLEOTIDE SEQUENCE [LARGE SCALE GENOMIC DNA]</scope>
    <source>
        <strain evidence="3">6684</strain>
    </source>
</reference>
<feature type="region of interest" description="Disordered" evidence="1">
    <location>
        <begin position="1"/>
        <end position="24"/>
    </location>
</feature>
<name>A0A0L0NZM6_CANAR</name>
<comment type="caution">
    <text evidence="2">The sequence shown here is derived from an EMBL/GenBank/DDBJ whole genome shotgun (WGS) entry which is preliminary data.</text>
</comment>
<accession>A0A0L0NZM6</accession>
<feature type="compositionally biased region" description="Polar residues" evidence="1">
    <location>
        <begin position="1"/>
        <end position="10"/>
    </location>
</feature>
<proteinExistence type="predicted"/>
<evidence type="ECO:0000313" key="3">
    <source>
        <dbReference type="Proteomes" id="UP000037122"/>
    </source>
</evidence>
<evidence type="ECO:0000313" key="2">
    <source>
        <dbReference type="EMBL" id="KND99483.1"/>
    </source>
</evidence>
<gene>
    <name evidence="2" type="ORF">QG37_03621</name>
</gene>
<organism evidence="2 3">
    <name type="scientific">Candidozyma auris</name>
    <name type="common">Yeast</name>
    <name type="synonym">Candida auris</name>
    <dbReference type="NCBI Taxonomy" id="498019"/>
    <lineage>
        <taxon>Eukaryota</taxon>
        <taxon>Fungi</taxon>
        <taxon>Dikarya</taxon>
        <taxon>Ascomycota</taxon>
        <taxon>Saccharomycotina</taxon>
        <taxon>Pichiomycetes</taxon>
        <taxon>Metschnikowiaceae</taxon>
        <taxon>Candidozyma</taxon>
    </lineage>
</organism>